<name>A0AAV5GQK8_9BASI</name>
<evidence type="ECO:0000313" key="7">
    <source>
        <dbReference type="EMBL" id="GJN92463.1"/>
    </source>
</evidence>
<keyword evidence="8" id="KW-1185">Reference proteome</keyword>
<dbReference type="Pfam" id="PF03134">
    <property type="entry name" value="TB2_DP1_HVA22"/>
    <property type="match status" value="1"/>
</dbReference>
<comment type="caution">
    <text evidence="6">Lacks conserved residue(s) required for the propagation of feature annotation.</text>
</comment>
<evidence type="ECO:0000256" key="2">
    <source>
        <dbReference type="ARBA" id="ARBA00008573"/>
    </source>
</evidence>
<keyword evidence="4 6" id="KW-1133">Transmembrane helix</keyword>
<evidence type="ECO:0000313" key="8">
    <source>
        <dbReference type="Proteomes" id="UP001342314"/>
    </source>
</evidence>
<dbReference type="PANTHER" id="PTHR12300:SF161">
    <property type="entry name" value="RECEPTOR EXPRESSION-ENHANCING PROTEIN"/>
    <property type="match status" value="1"/>
</dbReference>
<protein>
    <recommendedName>
        <fullName evidence="6">Protein YOP1</fullName>
    </recommendedName>
</protein>
<feature type="transmembrane region" description="Helical" evidence="6">
    <location>
        <begin position="122"/>
        <end position="141"/>
    </location>
</feature>
<sequence length="168" mass="18728">MATAQQKFDYYISQVDKELSKYPSLNHFEAQTGVPKAYATLGAAAVFTTLVFFNIAAGFLTNLLGWGLPAYFSLRALESPGHDDDVQWLTYWIVYGGFTFAETFAKVIVAWFPYYYVAKTLFILYLVLPSTRGAVVVYDKVFKPLFVQRKVAPTSTTTSTTTPAPASQ</sequence>
<evidence type="ECO:0000256" key="1">
    <source>
        <dbReference type="ARBA" id="ARBA00004141"/>
    </source>
</evidence>
<dbReference type="Proteomes" id="UP001342314">
    <property type="component" value="Unassembled WGS sequence"/>
</dbReference>
<gene>
    <name evidence="7" type="ORF">Rhopal_005493-T1</name>
</gene>
<keyword evidence="5 6" id="KW-0472">Membrane</keyword>
<evidence type="ECO:0000256" key="5">
    <source>
        <dbReference type="ARBA" id="ARBA00023136"/>
    </source>
</evidence>
<dbReference type="InterPro" id="IPR004345">
    <property type="entry name" value="TB2_DP1_HVA22"/>
</dbReference>
<organism evidence="7 8">
    <name type="scientific">Rhodotorula paludigena</name>
    <dbReference type="NCBI Taxonomy" id="86838"/>
    <lineage>
        <taxon>Eukaryota</taxon>
        <taxon>Fungi</taxon>
        <taxon>Dikarya</taxon>
        <taxon>Basidiomycota</taxon>
        <taxon>Pucciniomycotina</taxon>
        <taxon>Microbotryomycetes</taxon>
        <taxon>Sporidiobolales</taxon>
        <taxon>Sporidiobolaceae</taxon>
        <taxon>Rhodotorula</taxon>
    </lineage>
</organism>
<dbReference type="GO" id="GO:0016020">
    <property type="term" value="C:membrane"/>
    <property type="evidence" value="ECO:0007669"/>
    <property type="project" value="UniProtKB-SubCell"/>
</dbReference>
<feature type="transmembrane region" description="Helical" evidence="6">
    <location>
        <begin position="89"/>
        <end position="116"/>
    </location>
</feature>
<comment type="subcellular location">
    <subcellularLocation>
        <location evidence="1 6">Membrane</location>
        <topology evidence="1 6">Multi-pass membrane protein</topology>
    </subcellularLocation>
</comment>
<evidence type="ECO:0000256" key="4">
    <source>
        <dbReference type="ARBA" id="ARBA00022989"/>
    </source>
</evidence>
<accession>A0AAV5GQK8</accession>
<reference evidence="7 8" key="1">
    <citation type="submission" date="2021-12" db="EMBL/GenBank/DDBJ databases">
        <title>High titer production of polyol ester of fatty acids by Rhodotorula paludigena BS15 towards product separation-free biomass refinery.</title>
        <authorList>
            <person name="Mano J."/>
            <person name="Ono H."/>
            <person name="Tanaka T."/>
            <person name="Naito K."/>
            <person name="Sushida H."/>
            <person name="Ike M."/>
            <person name="Tokuyasu K."/>
            <person name="Kitaoka M."/>
        </authorList>
    </citation>
    <scope>NUCLEOTIDE SEQUENCE [LARGE SCALE GENOMIC DNA]</scope>
    <source>
        <strain evidence="7 8">BS15</strain>
    </source>
</reference>
<keyword evidence="3 6" id="KW-0812">Transmembrane</keyword>
<dbReference type="AlphaFoldDB" id="A0AAV5GQK8"/>
<feature type="transmembrane region" description="Helical" evidence="6">
    <location>
        <begin position="43"/>
        <end position="68"/>
    </location>
</feature>
<dbReference type="EMBL" id="BQKY01000011">
    <property type="protein sequence ID" value="GJN92463.1"/>
    <property type="molecule type" value="Genomic_DNA"/>
</dbReference>
<dbReference type="PANTHER" id="PTHR12300">
    <property type="entry name" value="HVA22-LIKE PROTEINS"/>
    <property type="match status" value="1"/>
</dbReference>
<proteinExistence type="inferred from homology"/>
<evidence type="ECO:0000256" key="3">
    <source>
        <dbReference type="ARBA" id="ARBA00022692"/>
    </source>
</evidence>
<comment type="similarity">
    <text evidence="2 6">Belongs to the DP1 family.</text>
</comment>
<evidence type="ECO:0000256" key="6">
    <source>
        <dbReference type="RuleBase" id="RU362006"/>
    </source>
</evidence>
<comment type="caution">
    <text evidence="7">The sequence shown here is derived from an EMBL/GenBank/DDBJ whole genome shotgun (WGS) entry which is preliminary data.</text>
</comment>